<evidence type="ECO:0000256" key="6">
    <source>
        <dbReference type="SAM" id="MobiDB-lite"/>
    </source>
</evidence>
<evidence type="ECO:0000256" key="4">
    <source>
        <dbReference type="ARBA" id="ARBA00023157"/>
    </source>
</evidence>
<keyword evidence="1 5" id="KW-0645">Protease</keyword>
<dbReference type="InterPro" id="IPR018114">
    <property type="entry name" value="TRYPSIN_HIS"/>
</dbReference>
<evidence type="ECO:0000259" key="7">
    <source>
        <dbReference type="PROSITE" id="PS50240"/>
    </source>
</evidence>
<accession>A0A9J6FH90</accession>
<dbReference type="InterPro" id="IPR000884">
    <property type="entry name" value="TSP1_rpt"/>
</dbReference>
<feature type="region of interest" description="Disordered" evidence="6">
    <location>
        <begin position="65"/>
        <end position="86"/>
    </location>
</feature>
<evidence type="ECO:0000256" key="2">
    <source>
        <dbReference type="ARBA" id="ARBA00022801"/>
    </source>
</evidence>
<feature type="region of interest" description="Disordered" evidence="6">
    <location>
        <begin position="296"/>
        <end position="319"/>
    </location>
</feature>
<evidence type="ECO:0000313" key="8">
    <source>
        <dbReference type="EMBL" id="KAH9361260.1"/>
    </source>
</evidence>
<feature type="region of interest" description="Disordered" evidence="6">
    <location>
        <begin position="116"/>
        <end position="138"/>
    </location>
</feature>
<dbReference type="Pfam" id="PF00089">
    <property type="entry name" value="Trypsin"/>
    <property type="match status" value="1"/>
</dbReference>
<dbReference type="Proteomes" id="UP000821853">
    <property type="component" value="Chromosome 1"/>
</dbReference>
<evidence type="ECO:0000256" key="1">
    <source>
        <dbReference type="ARBA" id="ARBA00022670"/>
    </source>
</evidence>
<dbReference type="InterPro" id="IPR001314">
    <property type="entry name" value="Peptidase_S1A"/>
</dbReference>
<organism evidence="8 9">
    <name type="scientific">Haemaphysalis longicornis</name>
    <name type="common">Bush tick</name>
    <dbReference type="NCBI Taxonomy" id="44386"/>
    <lineage>
        <taxon>Eukaryota</taxon>
        <taxon>Metazoa</taxon>
        <taxon>Ecdysozoa</taxon>
        <taxon>Arthropoda</taxon>
        <taxon>Chelicerata</taxon>
        <taxon>Arachnida</taxon>
        <taxon>Acari</taxon>
        <taxon>Parasitiformes</taxon>
        <taxon>Ixodida</taxon>
        <taxon>Ixodoidea</taxon>
        <taxon>Ixodidae</taxon>
        <taxon>Haemaphysalinae</taxon>
        <taxon>Haemaphysalis</taxon>
    </lineage>
</organism>
<dbReference type="InterPro" id="IPR033116">
    <property type="entry name" value="TRYPSIN_SER"/>
</dbReference>
<keyword evidence="2 5" id="KW-0378">Hydrolase</keyword>
<dbReference type="PANTHER" id="PTHR24252:SF7">
    <property type="entry name" value="HYALIN"/>
    <property type="match status" value="1"/>
</dbReference>
<protein>
    <recommendedName>
        <fullName evidence="7">Peptidase S1 domain-containing protein</fullName>
    </recommendedName>
</protein>
<sequence length="563" mass="60912">MYLGLERMKRSGDTLRRRRGGCALRRRAVVNVRHKANAGFDRGVKFHPFGGGPVRQAAALFFSSSRRERQQQSGGEISGGGGTCTGWATQSPPGAEWCEGDPALCSWVARRRARGPAAAPHLQCPPERSPGLRPRPRAPPDMALGAVRAAAQALLLLLLLLLPAHAASRWGPWSPCRRCQQSRRQLCQPGADCGSLWLEVRGCPGRRCPQPRLRVRAASPRPPGSERNFRVLHHLQSLVYSDWSGWSPCSSDCRTRRQRLCKMPLVCGKAILHEDALCYIRGSPCEARFAPVGSNGPLSDAGESQGDHDGGKVGSCGVPRSPQRPALRIIGGQPAARGRWPWQVAILNRRREPFCGGTLVAPGWVLTAAHCLRRKLHVLAGEHSLGKTEGSELTVRVAEAIAHPDYDPETVDMDLALLRLRSALPLGPYVLPACLPEQGDSPAAGALATILGWGKLSKRHANGSDLLHQAQVPLVPAAECRAVYADYLISDNMLCAGFRRGRVDSCAGDSGGPLLARDEHGRWTVFGVTSFGEGCGRQGRFGIYAKVANAARWLRRTMAGSRP</sequence>
<dbReference type="InterPro" id="IPR009003">
    <property type="entry name" value="Peptidase_S1_PA"/>
</dbReference>
<comment type="caution">
    <text evidence="8">The sequence shown here is derived from an EMBL/GenBank/DDBJ whole genome shotgun (WGS) entry which is preliminary data.</text>
</comment>
<dbReference type="GO" id="GO:0006508">
    <property type="term" value="P:proteolysis"/>
    <property type="evidence" value="ECO:0007669"/>
    <property type="project" value="UniProtKB-KW"/>
</dbReference>
<dbReference type="CDD" id="cd00190">
    <property type="entry name" value="Tryp_SPc"/>
    <property type="match status" value="1"/>
</dbReference>
<dbReference type="FunFam" id="2.40.10.10:FF:000003">
    <property type="entry name" value="Transmembrane serine protease 3"/>
    <property type="match status" value="1"/>
</dbReference>
<gene>
    <name evidence="8" type="ORF">HPB48_006822</name>
</gene>
<dbReference type="PROSITE" id="PS50092">
    <property type="entry name" value="TSP1"/>
    <property type="match status" value="1"/>
</dbReference>
<evidence type="ECO:0000256" key="5">
    <source>
        <dbReference type="RuleBase" id="RU363034"/>
    </source>
</evidence>
<dbReference type="InterPro" id="IPR043504">
    <property type="entry name" value="Peptidase_S1_PA_chymotrypsin"/>
</dbReference>
<evidence type="ECO:0000313" key="9">
    <source>
        <dbReference type="Proteomes" id="UP000821853"/>
    </source>
</evidence>
<dbReference type="PRINTS" id="PR00722">
    <property type="entry name" value="CHYMOTRYPSIN"/>
</dbReference>
<dbReference type="Gene3D" id="2.40.10.10">
    <property type="entry name" value="Trypsin-like serine proteases"/>
    <property type="match status" value="1"/>
</dbReference>
<dbReference type="SMART" id="SM00209">
    <property type="entry name" value="TSP1"/>
    <property type="match status" value="2"/>
</dbReference>
<name>A0A9J6FH90_HAELO</name>
<dbReference type="SMART" id="SM00020">
    <property type="entry name" value="Tryp_SPc"/>
    <property type="match status" value="1"/>
</dbReference>
<evidence type="ECO:0000256" key="3">
    <source>
        <dbReference type="ARBA" id="ARBA00022825"/>
    </source>
</evidence>
<dbReference type="GO" id="GO:0004252">
    <property type="term" value="F:serine-type endopeptidase activity"/>
    <property type="evidence" value="ECO:0007669"/>
    <property type="project" value="InterPro"/>
</dbReference>
<dbReference type="PROSITE" id="PS50240">
    <property type="entry name" value="TRYPSIN_DOM"/>
    <property type="match status" value="1"/>
</dbReference>
<keyword evidence="9" id="KW-1185">Reference proteome</keyword>
<dbReference type="SUPFAM" id="SSF50494">
    <property type="entry name" value="Trypsin-like serine proteases"/>
    <property type="match status" value="1"/>
</dbReference>
<keyword evidence="3 5" id="KW-0720">Serine protease</keyword>
<dbReference type="AlphaFoldDB" id="A0A9J6FH90"/>
<feature type="domain" description="Peptidase S1" evidence="7">
    <location>
        <begin position="329"/>
        <end position="559"/>
    </location>
</feature>
<dbReference type="PROSITE" id="PS00134">
    <property type="entry name" value="TRYPSIN_HIS"/>
    <property type="match status" value="1"/>
</dbReference>
<dbReference type="InterPro" id="IPR001254">
    <property type="entry name" value="Trypsin_dom"/>
</dbReference>
<dbReference type="PROSITE" id="PS00135">
    <property type="entry name" value="TRYPSIN_SER"/>
    <property type="match status" value="1"/>
</dbReference>
<dbReference type="VEuPathDB" id="VectorBase:HLOH_055540"/>
<proteinExistence type="predicted"/>
<keyword evidence="4" id="KW-1015">Disulfide bond</keyword>
<dbReference type="EMBL" id="JABSTR010000001">
    <property type="protein sequence ID" value="KAH9361260.1"/>
    <property type="molecule type" value="Genomic_DNA"/>
</dbReference>
<dbReference type="PANTHER" id="PTHR24252">
    <property type="entry name" value="ACROSIN-RELATED"/>
    <property type="match status" value="1"/>
</dbReference>
<dbReference type="OrthoDB" id="10004439at2759"/>
<reference evidence="8 9" key="1">
    <citation type="journal article" date="2020" name="Cell">
        <title>Large-Scale Comparative Analyses of Tick Genomes Elucidate Their Genetic Diversity and Vector Capacities.</title>
        <authorList>
            <consortium name="Tick Genome and Microbiome Consortium (TIGMIC)"/>
            <person name="Jia N."/>
            <person name="Wang J."/>
            <person name="Shi W."/>
            <person name="Du L."/>
            <person name="Sun Y."/>
            <person name="Zhan W."/>
            <person name="Jiang J.F."/>
            <person name="Wang Q."/>
            <person name="Zhang B."/>
            <person name="Ji P."/>
            <person name="Bell-Sakyi L."/>
            <person name="Cui X.M."/>
            <person name="Yuan T.T."/>
            <person name="Jiang B.G."/>
            <person name="Yang W.F."/>
            <person name="Lam T.T."/>
            <person name="Chang Q.C."/>
            <person name="Ding S.J."/>
            <person name="Wang X.J."/>
            <person name="Zhu J.G."/>
            <person name="Ruan X.D."/>
            <person name="Zhao L."/>
            <person name="Wei J.T."/>
            <person name="Ye R.Z."/>
            <person name="Que T.C."/>
            <person name="Du C.H."/>
            <person name="Zhou Y.H."/>
            <person name="Cheng J.X."/>
            <person name="Dai P.F."/>
            <person name="Guo W.B."/>
            <person name="Han X.H."/>
            <person name="Huang E.J."/>
            <person name="Li L.F."/>
            <person name="Wei W."/>
            <person name="Gao Y.C."/>
            <person name="Liu J.Z."/>
            <person name="Shao H.Z."/>
            <person name="Wang X."/>
            <person name="Wang C.C."/>
            <person name="Yang T.C."/>
            <person name="Huo Q.B."/>
            <person name="Li W."/>
            <person name="Chen H.Y."/>
            <person name="Chen S.E."/>
            <person name="Zhou L.G."/>
            <person name="Ni X.B."/>
            <person name="Tian J.H."/>
            <person name="Sheng Y."/>
            <person name="Liu T."/>
            <person name="Pan Y.S."/>
            <person name="Xia L.Y."/>
            <person name="Li J."/>
            <person name="Zhao F."/>
            <person name="Cao W.C."/>
        </authorList>
    </citation>
    <scope>NUCLEOTIDE SEQUENCE [LARGE SCALE GENOMIC DNA]</scope>
    <source>
        <strain evidence="8">HaeL-2018</strain>
    </source>
</reference>